<protein>
    <submittedName>
        <fullName evidence="1">Uncharacterized protein</fullName>
    </submittedName>
</protein>
<accession>A0A6C0BTL5</accession>
<sequence length="338" mass="40619">MEKCKFIGGENLTKCKHNSKYGNYCYKHRKYHLLDDNENIIIDNFTNQQKDYLIADILIFCMKNKINIDSDKNEKKEFYFEKMKNYINCYQKYNEDLSTIINLQKNIKIILNQNKHKNCNNEEDFYSFDKLSEIENKYLYCYRDHNNLKWGFDIRSLIKLLTINKLNPYTTEEIPDNIIKDILLKIEILKQDKNFENIVDLNEEKKKSLKQKTVDLFSDIEMNGYSCQIDWFLKLNLSKCKELFKQLEDLWNYRLRDSIDIKRVLSPPDGRLFTTPVIDVVRYENKEDIQDLIINDIYKFKNIQNLSDRKLGYMYFIISLSTVSLSCTIAHQDWLAYV</sequence>
<organism evidence="1">
    <name type="scientific">viral metagenome</name>
    <dbReference type="NCBI Taxonomy" id="1070528"/>
    <lineage>
        <taxon>unclassified sequences</taxon>
        <taxon>metagenomes</taxon>
        <taxon>organismal metagenomes</taxon>
    </lineage>
</organism>
<evidence type="ECO:0000313" key="1">
    <source>
        <dbReference type="EMBL" id="QHS95420.1"/>
    </source>
</evidence>
<dbReference type="AlphaFoldDB" id="A0A6C0BTL5"/>
<reference evidence="1" key="1">
    <citation type="journal article" date="2020" name="Nature">
        <title>Giant virus diversity and host interactions through global metagenomics.</title>
        <authorList>
            <person name="Schulz F."/>
            <person name="Roux S."/>
            <person name="Paez-Espino D."/>
            <person name="Jungbluth S."/>
            <person name="Walsh D.A."/>
            <person name="Denef V.J."/>
            <person name="McMahon K.D."/>
            <person name="Konstantinidis K.T."/>
            <person name="Eloe-Fadrosh E.A."/>
            <person name="Kyrpides N.C."/>
            <person name="Woyke T."/>
        </authorList>
    </citation>
    <scope>NUCLEOTIDE SEQUENCE</scope>
    <source>
        <strain evidence="1">GVMAG-M-3300018428-35</strain>
    </source>
</reference>
<name>A0A6C0BTL5_9ZZZZ</name>
<dbReference type="EMBL" id="MN739250">
    <property type="protein sequence ID" value="QHS95420.1"/>
    <property type="molecule type" value="Genomic_DNA"/>
</dbReference>
<proteinExistence type="predicted"/>